<dbReference type="SUPFAM" id="SSF49785">
    <property type="entry name" value="Galactose-binding domain-like"/>
    <property type="match status" value="1"/>
</dbReference>
<dbReference type="PANTHER" id="PTHR43536">
    <property type="entry name" value="MANNOSYLGLYCOPROTEIN ENDO-BETA-MANNOSIDASE"/>
    <property type="match status" value="1"/>
</dbReference>
<accession>A0A545V4V8</accession>
<dbReference type="AlphaFoldDB" id="A0A545V4V8"/>
<feature type="compositionally biased region" description="Low complexity" evidence="4">
    <location>
        <begin position="784"/>
        <end position="794"/>
    </location>
</feature>
<feature type="signal peptide" evidence="5">
    <location>
        <begin position="1"/>
        <end position="24"/>
    </location>
</feature>
<evidence type="ECO:0000256" key="3">
    <source>
        <dbReference type="ARBA" id="ARBA00023295"/>
    </source>
</evidence>
<evidence type="ECO:0000259" key="6">
    <source>
        <dbReference type="Pfam" id="PF00703"/>
    </source>
</evidence>
<dbReference type="InterPro" id="IPR013783">
    <property type="entry name" value="Ig-like_fold"/>
</dbReference>
<proteinExistence type="inferred from homology"/>
<dbReference type="Gene3D" id="2.60.120.260">
    <property type="entry name" value="Galactose-binding domain-like"/>
    <property type="match status" value="1"/>
</dbReference>
<evidence type="ECO:0000256" key="4">
    <source>
        <dbReference type="SAM" id="MobiDB-lite"/>
    </source>
</evidence>
<dbReference type="InterPro" id="IPR054593">
    <property type="entry name" value="Beta-mannosidase-like_N2"/>
</dbReference>
<dbReference type="Proteomes" id="UP000315783">
    <property type="component" value="Unassembled WGS sequence"/>
</dbReference>
<dbReference type="Pfam" id="PF00703">
    <property type="entry name" value="Glyco_hydro_2"/>
    <property type="match status" value="1"/>
</dbReference>
<keyword evidence="5" id="KW-0732">Signal</keyword>
<dbReference type="InterPro" id="IPR043534">
    <property type="entry name" value="EBDG/EBM"/>
</dbReference>
<sequence>MIRTALASLLGGSGFWAAATAATAKPLTSGAGQRAAIPGWDLQSTASVDADLAKISRVGGADTSSWHHVEASRCTLMGCLLASGEYKDSELWFSNNLERFDGAQFAVPWVYRSEFALPVAAAAGTNSSSSARHFLLETNGISSRADIYLNGKQVADAAFQAGAYAGHTYDITELAAETNALLVRVHPTDYTYDLAVGFVDWNPYPPDNGTGVWRDITVKQTGAVAMGPLSVVVDAPAPVGERAATVKVRTRATNLAKESVTVAAGAALSDPDGAPVVGAAAQNQSLTLAAGESRYVEFTHIVARPRVWWPKAWGAQPLYTARVELAVVSGGGGGRPVVSDAAATTFGIRTVTSEVNEHNDTLFHVNGHPFQVLGAGYSADMFLRWDGARFARTARYMLDMGQNTIRLEGKLEQPELYAIADRLGLMVLAGWECCDKWEAWPYNEDLKVNPTWDEGDYAAAAASVAHEAAVLQTHPSMLGFLVGSDFWPDDRATDIYADGLRDAGWQVPIVASASKRGFPARLGPSGMKMDGPYDWVPPNYWFDTNHDGTDRYGAAFGFGSELGAGVGTPELGSLRRFLSAADMEDLWQRPDKGLFHMSRRSQFYTRTIYNRGLFARFGPPSSLDDYLIKAQLTDYEATRAQYEGYSALWGGDGATPAPRRPATGLVYWMLNNAWPSLHWNQFDYYMRPAGSYFGSKTGARLEHVAYDPVGRGVWLINHSLDRRGARAVTADLVDMRGRTLSRQTLAASTEPNASRRIGTVRGLDAIEDVAFLRLTLSDNTTNTSSSSSSSSSSSGRGKTLSRNVYWLARGGGVDELDWANSTWYHTPVTRYADYTALGAMEAAQVRVTVGSPSTCGGVRTEGGGVVRRRRVTLENTSGVPAFFVSLNLVDGAGADVTPVLWSDNYVTLWPNETLRLTVGQWDDDRAGAVEMKGFNVKAARVAL</sequence>
<dbReference type="InterPro" id="IPR036156">
    <property type="entry name" value="Beta-gal/glucu_dom_sf"/>
</dbReference>
<dbReference type="Gene3D" id="3.20.20.80">
    <property type="entry name" value="Glycosidases"/>
    <property type="match status" value="1"/>
</dbReference>
<keyword evidence="10" id="KW-1185">Reference proteome</keyword>
<feature type="domain" description="Exo-beta-D-glucosaminidase Ig-fold" evidence="7">
    <location>
        <begin position="823"/>
        <end position="936"/>
    </location>
</feature>
<evidence type="ECO:0000256" key="1">
    <source>
        <dbReference type="ARBA" id="ARBA00007401"/>
    </source>
</evidence>
<dbReference type="InterPro" id="IPR008979">
    <property type="entry name" value="Galactose-bd-like_sf"/>
</dbReference>
<feature type="region of interest" description="Disordered" evidence="4">
    <location>
        <begin position="779"/>
        <end position="798"/>
    </location>
</feature>
<dbReference type="GO" id="GO:0005975">
    <property type="term" value="P:carbohydrate metabolic process"/>
    <property type="evidence" value="ECO:0007669"/>
    <property type="project" value="InterPro"/>
</dbReference>
<reference evidence="9 10" key="1">
    <citation type="journal article" date="2019" name="Appl. Microbiol. Biotechnol.">
        <title>Genome sequence of Isaria javanica and comparative genome analysis insights into family S53 peptidase evolution in fungal entomopathogens.</title>
        <authorList>
            <person name="Lin R."/>
            <person name="Zhang X."/>
            <person name="Xin B."/>
            <person name="Zou M."/>
            <person name="Gao Y."/>
            <person name="Qin F."/>
            <person name="Hu Q."/>
            <person name="Xie B."/>
            <person name="Cheng X."/>
        </authorList>
    </citation>
    <scope>NUCLEOTIDE SEQUENCE [LARGE SCALE GENOMIC DNA]</scope>
    <source>
        <strain evidence="9 10">IJ1G</strain>
    </source>
</reference>
<feature type="chain" id="PRO_5022110108" evidence="5">
    <location>
        <begin position="25"/>
        <end position="943"/>
    </location>
</feature>
<protein>
    <submittedName>
        <fullName evidence="9">Glycosyl hydrolase</fullName>
    </submittedName>
</protein>
<comment type="similarity">
    <text evidence="1">Belongs to the glycosyl hydrolase 2 family.</text>
</comment>
<feature type="domain" description="Glycoside hydrolase family 2 immunoglobulin-like beta-sandwich" evidence="6">
    <location>
        <begin position="242"/>
        <end position="349"/>
    </location>
</feature>
<evidence type="ECO:0000259" key="7">
    <source>
        <dbReference type="Pfam" id="PF18368"/>
    </source>
</evidence>
<gene>
    <name evidence="9" type="ORF">IF1G_03988</name>
</gene>
<name>A0A545V4V8_9HYPO</name>
<dbReference type="Pfam" id="PF18368">
    <property type="entry name" value="Ig_GlcNase"/>
    <property type="match status" value="1"/>
</dbReference>
<dbReference type="PANTHER" id="PTHR43536:SF1">
    <property type="entry name" value="MANNOSYLGLYCOPROTEIN ENDO-BETA-MANNOSIDASE"/>
    <property type="match status" value="1"/>
</dbReference>
<dbReference type="Pfam" id="PF22666">
    <property type="entry name" value="Glyco_hydro_2_N2"/>
    <property type="match status" value="1"/>
</dbReference>
<dbReference type="STRING" id="43265.A0A545V4V8"/>
<keyword evidence="2 9" id="KW-0378">Hydrolase</keyword>
<keyword evidence="3" id="KW-0326">Glycosidase</keyword>
<dbReference type="SUPFAM" id="SSF51445">
    <property type="entry name" value="(Trans)glycosidases"/>
    <property type="match status" value="1"/>
</dbReference>
<dbReference type="Gene3D" id="2.60.40.10">
    <property type="entry name" value="Immunoglobulins"/>
    <property type="match status" value="3"/>
</dbReference>
<comment type="caution">
    <text evidence="9">The sequence shown here is derived from an EMBL/GenBank/DDBJ whole genome shotgun (WGS) entry which is preliminary data.</text>
</comment>
<evidence type="ECO:0000256" key="5">
    <source>
        <dbReference type="SAM" id="SignalP"/>
    </source>
</evidence>
<evidence type="ECO:0000313" key="10">
    <source>
        <dbReference type="Proteomes" id="UP000315783"/>
    </source>
</evidence>
<evidence type="ECO:0000313" key="9">
    <source>
        <dbReference type="EMBL" id="TQV96748.1"/>
    </source>
</evidence>
<dbReference type="GO" id="GO:0004553">
    <property type="term" value="F:hydrolase activity, hydrolyzing O-glycosyl compounds"/>
    <property type="evidence" value="ECO:0007669"/>
    <property type="project" value="InterPro"/>
</dbReference>
<dbReference type="InterPro" id="IPR041351">
    <property type="entry name" value="Ig_GlcNase"/>
</dbReference>
<feature type="domain" description="Beta-mannosidase-like galactose-binding" evidence="8">
    <location>
        <begin position="62"/>
        <end position="187"/>
    </location>
</feature>
<dbReference type="InterPro" id="IPR006102">
    <property type="entry name" value="Ig-like_GH2"/>
</dbReference>
<evidence type="ECO:0000259" key="8">
    <source>
        <dbReference type="Pfam" id="PF22666"/>
    </source>
</evidence>
<evidence type="ECO:0000256" key="2">
    <source>
        <dbReference type="ARBA" id="ARBA00022801"/>
    </source>
</evidence>
<dbReference type="SUPFAM" id="SSF49303">
    <property type="entry name" value="beta-Galactosidase/glucuronidase domain"/>
    <property type="match status" value="3"/>
</dbReference>
<dbReference type="OrthoDB" id="408532at2759"/>
<dbReference type="EMBL" id="SPUK01000005">
    <property type="protein sequence ID" value="TQV96748.1"/>
    <property type="molecule type" value="Genomic_DNA"/>
</dbReference>
<organism evidence="9 10">
    <name type="scientific">Cordyceps javanica</name>
    <dbReference type="NCBI Taxonomy" id="43265"/>
    <lineage>
        <taxon>Eukaryota</taxon>
        <taxon>Fungi</taxon>
        <taxon>Dikarya</taxon>
        <taxon>Ascomycota</taxon>
        <taxon>Pezizomycotina</taxon>
        <taxon>Sordariomycetes</taxon>
        <taxon>Hypocreomycetidae</taxon>
        <taxon>Hypocreales</taxon>
        <taxon>Cordycipitaceae</taxon>
        <taxon>Cordyceps</taxon>
    </lineage>
</organism>
<dbReference type="InterPro" id="IPR017853">
    <property type="entry name" value="GH"/>
</dbReference>